<gene>
    <name evidence="2" type="ORF">CUR178_01594</name>
</gene>
<dbReference type="KEGG" id="lenr:94168873"/>
<proteinExistence type="predicted"/>
<evidence type="ECO:0000256" key="1">
    <source>
        <dbReference type="SAM" id="MobiDB-lite"/>
    </source>
</evidence>
<keyword evidence="3" id="KW-1185">Reference proteome</keyword>
<dbReference type="SUPFAM" id="SSF52047">
    <property type="entry name" value="RNI-like"/>
    <property type="match status" value="1"/>
</dbReference>
<sequence length="422" mass="46715">MATMGQSTRAEFSLLRYSAGDALHFVVENGSHRHVKDEGASSLPGLSMVIELQERHAIRDRMHKCGTIDDPLYLEDLTHICTHEQWCAHSQTAYALAKNAIERSLHHRSELRVRRYGTAVMRLAEGFSSLLDSDEKASSSAADSPSVATSPSPSSYVSSPLSAQDDSRFSVMREKSPGSEASLATEGDVSNGPEEEEEELESYLLQHPSLTADMVAARLRRRYLRCCDVIGVRPSASVRRRLLRCVRSTLSDTHGSLFAAKRTECPLSPAHETTATLYPTATRRSWMAFPGLIRLLREKGTAPYEVIADFSGCAEIGQHRRQFIALLGVLEGCRNTVVFLSLATTRITDEEVRVLCLFCRAYLRRLQVLDLSGNKNITDKVAPRLKQLAASLPLLHRLSVRGTSLSRANARTLPGILCRKPL</sequence>
<reference evidence="2 3" key="1">
    <citation type="submission" date="2021-02" db="EMBL/GenBank/DDBJ databases">
        <title>Leishmania (Mundinia) enrietti genome sequencing and assembly.</title>
        <authorList>
            <person name="Almutairi H."/>
            <person name="Gatherer D."/>
        </authorList>
    </citation>
    <scope>NUCLEOTIDE SEQUENCE [LARGE SCALE GENOMIC DNA]</scope>
    <source>
        <strain evidence="2">CUR178</strain>
    </source>
</reference>
<feature type="compositionally biased region" description="Basic and acidic residues" evidence="1">
    <location>
        <begin position="165"/>
        <end position="177"/>
    </location>
</feature>
<dbReference type="Proteomes" id="UP000674179">
    <property type="component" value="Chromosome 34"/>
</dbReference>
<feature type="region of interest" description="Disordered" evidence="1">
    <location>
        <begin position="136"/>
        <end position="197"/>
    </location>
</feature>
<dbReference type="InterPro" id="IPR032675">
    <property type="entry name" value="LRR_dom_sf"/>
</dbReference>
<protein>
    <submittedName>
        <fullName evidence="2">Uncharacterized protein</fullName>
    </submittedName>
</protein>
<feature type="compositionally biased region" description="Low complexity" evidence="1">
    <location>
        <begin position="138"/>
        <end position="163"/>
    </location>
</feature>
<dbReference type="Gene3D" id="3.80.10.10">
    <property type="entry name" value="Ribonuclease Inhibitor"/>
    <property type="match status" value="1"/>
</dbReference>
<dbReference type="EMBL" id="JAFHKP010000034">
    <property type="protein sequence ID" value="KAG5468759.1"/>
    <property type="molecule type" value="Genomic_DNA"/>
</dbReference>
<dbReference type="RefSeq" id="XP_067689466.1">
    <property type="nucleotide sequence ID" value="XM_067833363.1"/>
</dbReference>
<accession>A0A836GAY5</accession>
<dbReference type="GeneID" id="94168873"/>
<comment type="caution">
    <text evidence="2">The sequence shown here is derived from an EMBL/GenBank/DDBJ whole genome shotgun (WGS) entry which is preliminary data.</text>
</comment>
<dbReference type="AlphaFoldDB" id="A0A836GAY5"/>
<dbReference type="OrthoDB" id="272549at2759"/>
<evidence type="ECO:0000313" key="2">
    <source>
        <dbReference type="EMBL" id="KAG5468759.1"/>
    </source>
</evidence>
<name>A0A836GAY5_LEIEN</name>
<organism evidence="2 3">
    <name type="scientific">Leishmania enriettii</name>
    <dbReference type="NCBI Taxonomy" id="5663"/>
    <lineage>
        <taxon>Eukaryota</taxon>
        <taxon>Discoba</taxon>
        <taxon>Euglenozoa</taxon>
        <taxon>Kinetoplastea</taxon>
        <taxon>Metakinetoplastina</taxon>
        <taxon>Trypanosomatida</taxon>
        <taxon>Trypanosomatidae</taxon>
        <taxon>Leishmaniinae</taxon>
        <taxon>Leishmania</taxon>
    </lineage>
</organism>
<evidence type="ECO:0000313" key="3">
    <source>
        <dbReference type="Proteomes" id="UP000674179"/>
    </source>
</evidence>